<keyword evidence="12" id="KW-1185">Reference proteome</keyword>
<dbReference type="EMBL" id="CANTUO010000002">
    <property type="protein sequence ID" value="CAI5757714.1"/>
    <property type="molecule type" value="Genomic_DNA"/>
</dbReference>
<evidence type="ECO:0000256" key="7">
    <source>
        <dbReference type="ARBA" id="ARBA00023136"/>
    </source>
</evidence>
<feature type="transmembrane region" description="Helical" evidence="9">
    <location>
        <begin position="148"/>
        <end position="173"/>
    </location>
</feature>
<dbReference type="PANTHER" id="PTHR22950:SF692">
    <property type="entry name" value="TRANSMEMBRANE AMINO ACID TRANSPORTER FAMILY PROTEIN"/>
    <property type="match status" value="1"/>
</dbReference>
<evidence type="ECO:0000256" key="6">
    <source>
        <dbReference type="ARBA" id="ARBA00022989"/>
    </source>
</evidence>
<evidence type="ECO:0000256" key="4">
    <source>
        <dbReference type="ARBA" id="ARBA00022692"/>
    </source>
</evidence>
<feature type="transmembrane region" description="Helical" evidence="9">
    <location>
        <begin position="193"/>
        <end position="216"/>
    </location>
</feature>
<organism evidence="11 12">
    <name type="scientific">Candida verbasci</name>
    <dbReference type="NCBI Taxonomy" id="1227364"/>
    <lineage>
        <taxon>Eukaryota</taxon>
        <taxon>Fungi</taxon>
        <taxon>Dikarya</taxon>
        <taxon>Ascomycota</taxon>
        <taxon>Saccharomycotina</taxon>
        <taxon>Pichiomycetes</taxon>
        <taxon>Debaryomycetaceae</taxon>
        <taxon>Candida/Lodderomyces clade</taxon>
        <taxon>Candida</taxon>
    </lineage>
</organism>
<comment type="similarity">
    <text evidence="2">Belongs to the amino acid/polyamine transporter 2 family.</text>
</comment>
<evidence type="ECO:0000256" key="5">
    <source>
        <dbReference type="ARBA" id="ARBA00022970"/>
    </source>
</evidence>
<feature type="region of interest" description="Disordered" evidence="8">
    <location>
        <begin position="1"/>
        <end position="24"/>
    </location>
</feature>
<proteinExistence type="inferred from homology"/>
<evidence type="ECO:0000256" key="9">
    <source>
        <dbReference type="SAM" id="Phobius"/>
    </source>
</evidence>
<feature type="compositionally biased region" description="Low complexity" evidence="8">
    <location>
        <begin position="1"/>
        <end position="12"/>
    </location>
</feature>
<name>A0A9W4TUM4_9ASCO</name>
<feature type="transmembrane region" description="Helical" evidence="9">
    <location>
        <begin position="123"/>
        <end position="142"/>
    </location>
</feature>
<dbReference type="AlphaFoldDB" id="A0A9W4TUM4"/>
<feature type="transmembrane region" description="Helical" evidence="9">
    <location>
        <begin position="373"/>
        <end position="395"/>
    </location>
</feature>
<evidence type="ECO:0000259" key="10">
    <source>
        <dbReference type="Pfam" id="PF01490"/>
    </source>
</evidence>
<feature type="transmembrane region" description="Helical" evidence="9">
    <location>
        <begin position="297"/>
        <end position="318"/>
    </location>
</feature>
<sequence length="501" mass="55500">MSSSIITSTNSSKNAEPIQVPNTTRRRSFLEYGGSNSLSNFASSYTRASKYAGSVLMEDEDNGENSGIINYDNLSPCMSPDEELIIDNSMNRSSADETTTLISHHRKSSSFLITGNSTVPQTIFNTINTLMGIGMLSLPFAFKLSGWLFGSIILLVSSLSTNITAKYLGRILFKNQNLLTYSDISYCYGGKYFQLLVTLFFISDLFGASLSLIILFSDSFSILYHNKTHLKFIITTVLCCCSFFPMSTLSLLSIWGILSTIGIVILIFICGINGVKSPGSLLNPASTNLYPSSFKNLLFSMGLYLVIYGGAPVFPELYRDMRHPKKFSNCANISFSIVTLLNFLIGASGYLMFGNDIDDSIIMNLMNNKSYPTWVSNTLFILMGVISISKLPLVVRPIITTYESIMKIKRNNVLKVITRVLFCILLLIISLLFNSFGKLMSFMGSAICYTVCLTLPLLFYLKLNRNEIKKWKGLLIKVGIVISIVGTILGTYASITLKITK</sequence>
<comment type="subcellular location">
    <subcellularLocation>
        <location evidence="1">Membrane</location>
        <topology evidence="1">Multi-pass membrane protein</topology>
    </subcellularLocation>
</comment>
<evidence type="ECO:0000256" key="1">
    <source>
        <dbReference type="ARBA" id="ARBA00004141"/>
    </source>
</evidence>
<keyword evidence="6 9" id="KW-1133">Transmembrane helix</keyword>
<keyword evidence="3" id="KW-0813">Transport</keyword>
<keyword evidence="7 9" id="KW-0472">Membrane</keyword>
<protein>
    <recommendedName>
        <fullName evidence="10">Amino acid transporter transmembrane domain-containing protein</fullName>
    </recommendedName>
</protein>
<reference evidence="11" key="1">
    <citation type="submission" date="2022-12" db="EMBL/GenBank/DDBJ databases">
        <authorList>
            <person name="Brejova B."/>
        </authorList>
    </citation>
    <scope>NUCLEOTIDE SEQUENCE</scope>
</reference>
<dbReference type="Proteomes" id="UP001152885">
    <property type="component" value="Unassembled WGS sequence"/>
</dbReference>
<feature type="transmembrane region" description="Helical" evidence="9">
    <location>
        <begin position="473"/>
        <end position="495"/>
    </location>
</feature>
<feature type="transmembrane region" description="Helical" evidence="9">
    <location>
        <begin position="330"/>
        <end position="353"/>
    </location>
</feature>
<feature type="domain" description="Amino acid transporter transmembrane" evidence="10">
    <location>
        <begin position="116"/>
        <end position="495"/>
    </location>
</feature>
<dbReference type="PANTHER" id="PTHR22950">
    <property type="entry name" value="AMINO ACID TRANSPORTER"/>
    <property type="match status" value="1"/>
</dbReference>
<evidence type="ECO:0000256" key="2">
    <source>
        <dbReference type="ARBA" id="ARBA00008066"/>
    </source>
</evidence>
<evidence type="ECO:0000313" key="12">
    <source>
        <dbReference type="Proteomes" id="UP001152885"/>
    </source>
</evidence>
<evidence type="ECO:0000313" key="11">
    <source>
        <dbReference type="EMBL" id="CAI5757714.1"/>
    </source>
</evidence>
<gene>
    <name evidence="11" type="ORF">CANVERA_P2227</name>
</gene>
<dbReference type="GO" id="GO:0015179">
    <property type="term" value="F:L-amino acid transmembrane transporter activity"/>
    <property type="evidence" value="ECO:0007669"/>
    <property type="project" value="TreeGrafter"/>
</dbReference>
<feature type="transmembrane region" description="Helical" evidence="9">
    <location>
        <begin position="416"/>
        <end position="433"/>
    </location>
</feature>
<dbReference type="GO" id="GO:0005774">
    <property type="term" value="C:vacuolar membrane"/>
    <property type="evidence" value="ECO:0007669"/>
    <property type="project" value="TreeGrafter"/>
</dbReference>
<comment type="caution">
    <text evidence="11">The sequence shown here is derived from an EMBL/GenBank/DDBJ whole genome shotgun (WGS) entry which is preliminary data.</text>
</comment>
<keyword evidence="4 9" id="KW-0812">Transmembrane</keyword>
<dbReference type="InterPro" id="IPR013057">
    <property type="entry name" value="AA_transpt_TM"/>
</dbReference>
<evidence type="ECO:0000256" key="8">
    <source>
        <dbReference type="SAM" id="MobiDB-lite"/>
    </source>
</evidence>
<dbReference type="Pfam" id="PF01490">
    <property type="entry name" value="Aa_trans"/>
    <property type="match status" value="1"/>
</dbReference>
<feature type="transmembrane region" description="Helical" evidence="9">
    <location>
        <begin position="228"/>
        <end position="245"/>
    </location>
</feature>
<evidence type="ECO:0000256" key="3">
    <source>
        <dbReference type="ARBA" id="ARBA00022448"/>
    </source>
</evidence>
<dbReference type="OrthoDB" id="655540at2759"/>
<accession>A0A9W4TUM4</accession>
<keyword evidence="5" id="KW-0029">Amino-acid transport</keyword>
<feature type="transmembrane region" description="Helical" evidence="9">
    <location>
        <begin position="439"/>
        <end position="461"/>
    </location>
</feature>
<feature type="transmembrane region" description="Helical" evidence="9">
    <location>
        <begin position="252"/>
        <end position="275"/>
    </location>
</feature>